<evidence type="ECO:0000313" key="2">
    <source>
        <dbReference type="EMBL" id="BCM84377.1"/>
    </source>
</evidence>
<gene>
    <name evidence="2" type="ORF">mvi_28380</name>
</gene>
<dbReference type="Proteomes" id="UP000663508">
    <property type="component" value="Chromosome"/>
</dbReference>
<dbReference type="Gene3D" id="3.30.750.24">
    <property type="entry name" value="STAS domain"/>
    <property type="match status" value="1"/>
</dbReference>
<dbReference type="InterPro" id="IPR058548">
    <property type="entry name" value="MlaB-like_STAS"/>
</dbReference>
<proteinExistence type="predicted"/>
<dbReference type="KEGG" id="mind:mvi_28380"/>
<accession>A0A8H9C5H0</accession>
<dbReference type="RefSeq" id="WP_053220957.1">
    <property type="nucleotide sequence ID" value="NZ_AP024145.1"/>
</dbReference>
<organism evidence="2 3">
    <name type="scientific">Methylobacterium indicum</name>
    <dbReference type="NCBI Taxonomy" id="1775910"/>
    <lineage>
        <taxon>Bacteria</taxon>
        <taxon>Pseudomonadati</taxon>
        <taxon>Pseudomonadota</taxon>
        <taxon>Alphaproteobacteria</taxon>
        <taxon>Hyphomicrobiales</taxon>
        <taxon>Methylobacteriaceae</taxon>
        <taxon>Methylobacterium</taxon>
    </lineage>
</organism>
<dbReference type="AlphaFoldDB" id="A0A8H9C5H0"/>
<dbReference type="EMBL" id="AP024145">
    <property type="protein sequence ID" value="BCM84377.1"/>
    <property type="molecule type" value="Genomic_DNA"/>
</dbReference>
<protein>
    <recommendedName>
        <fullName evidence="1">STAS domain-containing protein</fullName>
    </recommendedName>
</protein>
<evidence type="ECO:0000259" key="1">
    <source>
        <dbReference type="PROSITE" id="PS50801"/>
    </source>
</evidence>
<sequence>MSDLTILTLPSDCDLRTAAGIQAQLGAALAAGPVEVDGAGVVRADVTFVQVVLAAAGTARRAGRSLRLTGLSVAARAAFDRAGVSLSDLAPSLPAN</sequence>
<feature type="domain" description="STAS" evidence="1">
    <location>
        <begin position="1"/>
        <end position="96"/>
    </location>
</feature>
<name>A0A8H9C5H0_9HYPH</name>
<dbReference type="InterPro" id="IPR002645">
    <property type="entry name" value="STAS_dom"/>
</dbReference>
<dbReference type="PROSITE" id="PS50801">
    <property type="entry name" value="STAS"/>
    <property type="match status" value="1"/>
</dbReference>
<dbReference type="SUPFAM" id="SSF52091">
    <property type="entry name" value="SpoIIaa-like"/>
    <property type="match status" value="1"/>
</dbReference>
<reference evidence="2" key="1">
    <citation type="submission" date="2020-11" db="EMBL/GenBank/DDBJ databases">
        <title>Complete genome sequence of a novel pathogenic Methylobacterium strain isolated from rice in Vietnam.</title>
        <authorList>
            <person name="Lai K."/>
            <person name="Okazaki S."/>
            <person name="Higashi K."/>
            <person name="Mori H."/>
            <person name="Toyoda A."/>
            <person name="Kurokawa K."/>
        </authorList>
    </citation>
    <scope>NUCLEOTIDE SEQUENCE</scope>
    <source>
        <strain evidence="2">VL1</strain>
    </source>
</reference>
<dbReference type="Pfam" id="PF13466">
    <property type="entry name" value="STAS_2"/>
    <property type="match status" value="1"/>
</dbReference>
<dbReference type="InterPro" id="IPR036513">
    <property type="entry name" value="STAS_dom_sf"/>
</dbReference>
<evidence type="ECO:0000313" key="3">
    <source>
        <dbReference type="Proteomes" id="UP000663508"/>
    </source>
</evidence>